<dbReference type="EMBL" id="LFVU01000020">
    <property type="protein sequence ID" value="KMT22331.1"/>
    <property type="molecule type" value="Genomic_DNA"/>
</dbReference>
<keyword evidence="2" id="KW-1185">Reference proteome</keyword>
<reference evidence="1 2" key="1">
    <citation type="submission" date="2015-06" db="EMBL/GenBank/DDBJ databases">
        <title>Draft genome sequence of the purine-degrading Clostridium cylindrosporum HC-1 (DSM 605).</title>
        <authorList>
            <person name="Poehlein A."/>
            <person name="Schiel-Bengelsdorf B."/>
            <person name="Bengelsdorf F."/>
            <person name="Daniel R."/>
            <person name="Duerre P."/>
        </authorList>
    </citation>
    <scope>NUCLEOTIDE SEQUENCE [LARGE SCALE GENOMIC DNA]</scope>
    <source>
        <strain evidence="1 2">DSM 605</strain>
    </source>
</reference>
<sequence length="199" mass="23158">MGCICMNREDFKGLSDIERVDFFMSEYREGNLHSDIVKKHGLAKNTVADTFKRNGYLYNKSIGQYVLQKCDESVATIECLESNTKVIPNKAVVQKSYNDVTLKAEMINTISWVKEQQEKQQEQEQLFEWIRKQINNENIIEVCKLEIDEQATKGEVVGRTFKAYSDVLDKFNKFCEGYTYKKQDILSQALLEFLNKYDG</sequence>
<gene>
    <name evidence="1" type="ORF">CLCY_16c00100</name>
</gene>
<accession>A0A0J8G3N9</accession>
<dbReference type="PATRIC" id="fig|1121307.3.peg.320"/>
<evidence type="ECO:0000313" key="2">
    <source>
        <dbReference type="Proteomes" id="UP000036756"/>
    </source>
</evidence>
<name>A0A0J8G3N9_CLOCY</name>
<dbReference type="STRING" id="1121307.CLCY_16c00100"/>
<dbReference type="AlphaFoldDB" id="A0A0J8G3N9"/>
<proteinExistence type="predicted"/>
<organism evidence="1 2">
    <name type="scientific">Clostridium cylindrosporum DSM 605</name>
    <dbReference type="NCBI Taxonomy" id="1121307"/>
    <lineage>
        <taxon>Bacteria</taxon>
        <taxon>Bacillati</taxon>
        <taxon>Bacillota</taxon>
        <taxon>Clostridia</taxon>
        <taxon>Eubacteriales</taxon>
        <taxon>Clostridiaceae</taxon>
        <taxon>Clostridium</taxon>
    </lineage>
</organism>
<protein>
    <submittedName>
        <fullName evidence="1">Uncharacterized protein</fullName>
    </submittedName>
</protein>
<dbReference type="Proteomes" id="UP000036756">
    <property type="component" value="Unassembled WGS sequence"/>
</dbReference>
<evidence type="ECO:0000313" key="1">
    <source>
        <dbReference type="EMBL" id="KMT22331.1"/>
    </source>
</evidence>
<comment type="caution">
    <text evidence="1">The sequence shown here is derived from an EMBL/GenBank/DDBJ whole genome shotgun (WGS) entry which is preliminary data.</text>
</comment>